<feature type="transmembrane region" description="Helical" evidence="7">
    <location>
        <begin position="451"/>
        <end position="471"/>
    </location>
</feature>
<dbReference type="RefSeq" id="WP_379584711.1">
    <property type="nucleotide sequence ID" value="NZ_JBHSQW010000024.1"/>
</dbReference>
<keyword evidence="2" id="KW-1003">Cell membrane</keyword>
<gene>
    <name evidence="9" type="ORF">ACFQE5_10710</name>
</gene>
<keyword evidence="3 7" id="KW-0812">Transmembrane</keyword>
<feature type="transmembrane region" description="Helical" evidence="7">
    <location>
        <begin position="505"/>
        <end position="526"/>
    </location>
</feature>
<dbReference type="EMBL" id="JBHSQW010000024">
    <property type="protein sequence ID" value="MFC5994679.1"/>
    <property type="molecule type" value="Genomic_DNA"/>
</dbReference>
<evidence type="ECO:0000256" key="3">
    <source>
        <dbReference type="ARBA" id="ARBA00022692"/>
    </source>
</evidence>
<feature type="transmembrane region" description="Helical" evidence="7">
    <location>
        <begin position="65"/>
        <end position="89"/>
    </location>
</feature>
<organism evidence="9 10">
    <name type="scientific">Pseudonocardia hispaniensis</name>
    <dbReference type="NCBI Taxonomy" id="904933"/>
    <lineage>
        <taxon>Bacteria</taxon>
        <taxon>Bacillati</taxon>
        <taxon>Actinomycetota</taxon>
        <taxon>Actinomycetes</taxon>
        <taxon>Pseudonocardiales</taxon>
        <taxon>Pseudonocardiaceae</taxon>
        <taxon>Pseudonocardia</taxon>
    </lineage>
</organism>
<sequence length="748" mass="77967">MAQTTAEPAARPAGSSRTSGVAGLVGLGAGIAVLVAAGLTALTGARPPETLGLPDPGELTTVGLPAVRALAEVSMVATIGALLLAAFLAPPQRSGYLDVAGYRAVRVGSYAAGVWAAGAILLIPLNVADALGRPVADVLDVGILVTLVPKLAAAVAWTLSALIAVLVMVGCRLVLSWGWSVVVFGLAIAGPLPVALTGHSAAGGAHDVATNSLVLHMLAAALWVGGLIAVVAVATGRAGPDRQSVLATAVPRFSRLALVCWVALAATGVLNALVRIPIGDLLGTTYGWLIIGKIIALVLLGALGAAHRRRSVEAAAHGRTAALVRLGAVEVLIMLGTLGLAIALGRSAPPPRASGPPSVTEVLIGYDLNGPPTLARLLFDWRFDLIYGSLAIAGAVIYLAGVRRLRRRGDAWPAGRIIAWLCGCAALLIATSSGIGRYSPAMFSVHMSGHMMLSMLVPILLVLGAPITLALRALPVAGKAAPPGPREWLLAAVHSPVARWLTHPLVALPLFVSNYYILYFTNLFAFALREHWAHVAMNAHFLLVGTLFFWPLIGIDPSPRRLPPILRLGVLFASVPFHAFFGIALMSTKTVIGETFYRGLALPWVPDLLHDQQVGGGVAWGSGELPILLVVIVLLVQWSRLDERSARRDDRRADADGDAELKAYNEMLRRLATGSGTSTARDADSPEVTTASARDERPVNEHVDAEPSAGQVGVYARQKAEPRDGAAADGAGVARPLGVRSDHDETSR</sequence>
<evidence type="ECO:0000256" key="7">
    <source>
        <dbReference type="SAM" id="Phobius"/>
    </source>
</evidence>
<dbReference type="Proteomes" id="UP001596302">
    <property type="component" value="Unassembled WGS sequence"/>
</dbReference>
<dbReference type="Pfam" id="PF05425">
    <property type="entry name" value="CopD"/>
    <property type="match status" value="1"/>
</dbReference>
<feature type="transmembrane region" description="Helical" evidence="7">
    <location>
        <begin position="385"/>
        <end position="405"/>
    </location>
</feature>
<feature type="transmembrane region" description="Helical" evidence="7">
    <location>
        <begin position="110"/>
        <end position="127"/>
    </location>
</feature>
<comment type="subcellular location">
    <subcellularLocation>
        <location evidence="1">Cell membrane</location>
        <topology evidence="1">Multi-pass membrane protein</topology>
    </subcellularLocation>
</comment>
<evidence type="ECO:0000256" key="4">
    <source>
        <dbReference type="ARBA" id="ARBA00022989"/>
    </source>
</evidence>
<accession>A0ABW1J1G8</accession>
<feature type="transmembrane region" description="Helical" evidence="7">
    <location>
        <begin position="326"/>
        <end position="345"/>
    </location>
</feature>
<feature type="transmembrane region" description="Helical" evidence="7">
    <location>
        <begin position="532"/>
        <end position="553"/>
    </location>
</feature>
<protein>
    <submittedName>
        <fullName evidence="9">Cytochrome c oxidase assembly protein</fullName>
    </submittedName>
</protein>
<evidence type="ECO:0000256" key="2">
    <source>
        <dbReference type="ARBA" id="ARBA00022475"/>
    </source>
</evidence>
<keyword evidence="4 7" id="KW-1133">Transmembrane helix</keyword>
<keyword evidence="5 7" id="KW-0472">Membrane</keyword>
<evidence type="ECO:0000259" key="8">
    <source>
        <dbReference type="Pfam" id="PF05425"/>
    </source>
</evidence>
<dbReference type="PANTHER" id="PTHR34820:SF4">
    <property type="entry name" value="INNER MEMBRANE PROTEIN YEBZ"/>
    <property type="match status" value="1"/>
</dbReference>
<evidence type="ECO:0000313" key="9">
    <source>
        <dbReference type="EMBL" id="MFC5994679.1"/>
    </source>
</evidence>
<feature type="region of interest" description="Disordered" evidence="6">
    <location>
        <begin position="673"/>
        <end position="748"/>
    </location>
</feature>
<feature type="transmembrane region" description="Helical" evidence="7">
    <location>
        <begin position="286"/>
        <end position="306"/>
    </location>
</feature>
<feature type="compositionally biased region" description="Basic and acidic residues" evidence="6">
    <location>
        <begin position="693"/>
        <end position="705"/>
    </location>
</feature>
<feature type="transmembrane region" description="Helical" evidence="7">
    <location>
        <begin position="21"/>
        <end position="45"/>
    </location>
</feature>
<dbReference type="PANTHER" id="PTHR34820">
    <property type="entry name" value="INNER MEMBRANE PROTEIN YEBZ"/>
    <property type="match status" value="1"/>
</dbReference>
<dbReference type="Pfam" id="PF09678">
    <property type="entry name" value="Caa3_CtaG"/>
    <property type="match status" value="1"/>
</dbReference>
<name>A0ABW1J1G8_9PSEU</name>
<evidence type="ECO:0000256" key="6">
    <source>
        <dbReference type="SAM" id="MobiDB-lite"/>
    </source>
</evidence>
<dbReference type="InterPro" id="IPR032694">
    <property type="entry name" value="CopC/D"/>
</dbReference>
<dbReference type="InterPro" id="IPR008457">
    <property type="entry name" value="Cu-R_CopD_dom"/>
</dbReference>
<feature type="transmembrane region" description="Helical" evidence="7">
    <location>
        <begin position="147"/>
        <end position="167"/>
    </location>
</feature>
<keyword evidence="10" id="KW-1185">Reference proteome</keyword>
<reference evidence="10" key="1">
    <citation type="journal article" date="2019" name="Int. J. Syst. Evol. Microbiol.">
        <title>The Global Catalogue of Microorganisms (GCM) 10K type strain sequencing project: providing services to taxonomists for standard genome sequencing and annotation.</title>
        <authorList>
            <consortium name="The Broad Institute Genomics Platform"/>
            <consortium name="The Broad Institute Genome Sequencing Center for Infectious Disease"/>
            <person name="Wu L."/>
            <person name="Ma J."/>
        </authorList>
    </citation>
    <scope>NUCLEOTIDE SEQUENCE [LARGE SCALE GENOMIC DNA]</scope>
    <source>
        <strain evidence="10">CCM 8391</strain>
    </source>
</reference>
<feature type="transmembrane region" description="Helical" evidence="7">
    <location>
        <begin position="256"/>
        <end position="274"/>
    </location>
</feature>
<evidence type="ECO:0000256" key="1">
    <source>
        <dbReference type="ARBA" id="ARBA00004651"/>
    </source>
</evidence>
<comment type="caution">
    <text evidence="9">The sequence shown here is derived from an EMBL/GenBank/DDBJ whole genome shotgun (WGS) entry which is preliminary data.</text>
</comment>
<feature type="transmembrane region" description="Helical" evidence="7">
    <location>
        <begin position="214"/>
        <end position="235"/>
    </location>
</feature>
<dbReference type="InterPro" id="IPR019108">
    <property type="entry name" value="Caa3_assmbl_CtaG-rel"/>
</dbReference>
<evidence type="ECO:0000256" key="5">
    <source>
        <dbReference type="ARBA" id="ARBA00023136"/>
    </source>
</evidence>
<feature type="transmembrane region" description="Helical" evidence="7">
    <location>
        <begin position="417"/>
        <end position="439"/>
    </location>
</feature>
<feature type="transmembrane region" description="Helical" evidence="7">
    <location>
        <begin position="618"/>
        <end position="638"/>
    </location>
</feature>
<feature type="transmembrane region" description="Helical" evidence="7">
    <location>
        <begin position="565"/>
        <end position="586"/>
    </location>
</feature>
<feature type="domain" description="Copper resistance protein D" evidence="8">
    <location>
        <begin position="248"/>
        <end position="344"/>
    </location>
</feature>
<evidence type="ECO:0000313" key="10">
    <source>
        <dbReference type="Proteomes" id="UP001596302"/>
    </source>
</evidence>
<proteinExistence type="predicted"/>
<feature type="transmembrane region" description="Helical" evidence="7">
    <location>
        <begin position="174"/>
        <end position="194"/>
    </location>
</feature>